<sequence>MSANIITYLSHNAFYRGADSLSGDRLRCPNLSIKGHAKCVKFMRSFDVTLLLLAGGCYTIQNVACCWCYVTGVALDVEVGDKMPQHEYDKYSSPNYTLHVAPINMENKKLRQLLKEIRFSIISYSFNMHPAFSFRK</sequence>
<dbReference type="InterPro" id="IPR023696">
    <property type="entry name" value="Ureohydrolase_dom_sf"/>
</dbReference>
<evidence type="ECO:0000256" key="2">
    <source>
        <dbReference type="ARBA" id="ARBA00022853"/>
    </source>
</evidence>
<gene>
    <name evidence="3" type="ORF">WN944_005656</name>
</gene>
<keyword evidence="4" id="KW-1185">Reference proteome</keyword>
<accession>A0AAP0MHR2</accession>
<dbReference type="Proteomes" id="UP001428341">
    <property type="component" value="Unassembled WGS sequence"/>
</dbReference>
<protein>
    <recommendedName>
        <fullName evidence="5">Histone deacetylase</fullName>
    </recommendedName>
</protein>
<dbReference type="AlphaFoldDB" id="A0AAP0MHR2"/>
<organism evidence="3 4">
    <name type="scientific">Citrus x changshan-huyou</name>
    <dbReference type="NCBI Taxonomy" id="2935761"/>
    <lineage>
        <taxon>Eukaryota</taxon>
        <taxon>Viridiplantae</taxon>
        <taxon>Streptophyta</taxon>
        <taxon>Embryophyta</taxon>
        <taxon>Tracheophyta</taxon>
        <taxon>Spermatophyta</taxon>
        <taxon>Magnoliopsida</taxon>
        <taxon>eudicotyledons</taxon>
        <taxon>Gunneridae</taxon>
        <taxon>Pentapetalae</taxon>
        <taxon>rosids</taxon>
        <taxon>malvids</taxon>
        <taxon>Sapindales</taxon>
        <taxon>Rutaceae</taxon>
        <taxon>Aurantioideae</taxon>
        <taxon>Citrus</taxon>
    </lineage>
</organism>
<comment type="caution">
    <text evidence="3">The sequence shown here is derived from an EMBL/GenBank/DDBJ whole genome shotgun (WGS) entry which is preliminary data.</text>
</comment>
<evidence type="ECO:0000256" key="1">
    <source>
        <dbReference type="ARBA" id="ARBA00022491"/>
    </source>
</evidence>
<keyword evidence="2" id="KW-0156">Chromatin regulator</keyword>
<dbReference type="EMBL" id="JBCGBO010000003">
    <property type="protein sequence ID" value="KAK9213671.1"/>
    <property type="molecule type" value="Genomic_DNA"/>
</dbReference>
<dbReference type="PANTHER" id="PTHR48252:SF77">
    <property type="entry name" value="HISTONE DEACETYLASE DOMAIN-CONTAINING PROTEIN"/>
    <property type="match status" value="1"/>
</dbReference>
<reference evidence="3 4" key="1">
    <citation type="submission" date="2024-05" db="EMBL/GenBank/DDBJ databases">
        <title>Haplotype-resolved chromosome-level genome assembly of Huyou (Citrus changshanensis).</title>
        <authorList>
            <person name="Miao C."/>
            <person name="Chen W."/>
            <person name="Wu Y."/>
            <person name="Wang L."/>
            <person name="Zhao S."/>
            <person name="Grierson D."/>
            <person name="Xu C."/>
            <person name="Chen K."/>
        </authorList>
    </citation>
    <scope>NUCLEOTIDE SEQUENCE [LARGE SCALE GENOMIC DNA]</scope>
    <source>
        <strain evidence="3">01-14</strain>
        <tissue evidence="3">Leaf</tissue>
    </source>
</reference>
<proteinExistence type="predicted"/>
<dbReference type="SUPFAM" id="SSF52768">
    <property type="entry name" value="Arginase/deacetylase"/>
    <property type="match status" value="1"/>
</dbReference>
<evidence type="ECO:0000313" key="3">
    <source>
        <dbReference type="EMBL" id="KAK9213671.1"/>
    </source>
</evidence>
<evidence type="ECO:0008006" key="5">
    <source>
        <dbReference type="Google" id="ProtNLM"/>
    </source>
</evidence>
<evidence type="ECO:0000313" key="4">
    <source>
        <dbReference type="Proteomes" id="UP001428341"/>
    </source>
</evidence>
<dbReference type="InterPro" id="IPR037138">
    <property type="entry name" value="His_deacetylse_dom_sf"/>
</dbReference>
<dbReference type="Gene3D" id="3.40.800.20">
    <property type="entry name" value="Histone deacetylase domain"/>
    <property type="match status" value="1"/>
</dbReference>
<dbReference type="PANTHER" id="PTHR48252">
    <property type="entry name" value="HISTONE DEACETYLASE 2-RELATED"/>
    <property type="match status" value="1"/>
</dbReference>
<keyword evidence="1" id="KW-0678">Repressor</keyword>
<name>A0AAP0MHR2_9ROSI</name>
<dbReference type="GO" id="GO:0006325">
    <property type="term" value="P:chromatin organization"/>
    <property type="evidence" value="ECO:0007669"/>
    <property type="project" value="UniProtKB-KW"/>
</dbReference>